<dbReference type="EMBL" id="JAKMUS010000003">
    <property type="protein sequence ID" value="MCZ9293384.1"/>
    <property type="molecule type" value="Genomic_DNA"/>
</dbReference>
<accession>A0A9X3LTK9</accession>
<evidence type="ECO:0000313" key="1">
    <source>
        <dbReference type="EMBL" id="MCZ9293384.1"/>
    </source>
</evidence>
<dbReference type="RefSeq" id="WP_269964846.1">
    <property type="nucleotide sequence ID" value="NZ_JAKMUS010000003.1"/>
</dbReference>
<comment type="caution">
    <text evidence="1">The sequence shown here is derived from an EMBL/GenBank/DDBJ whole genome shotgun (WGS) entry which is preliminary data.</text>
</comment>
<keyword evidence="2" id="KW-1185">Reference proteome</keyword>
<protein>
    <submittedName>
        <fullName evidence="1">Uncharacterized protein</fullName>
    </submittedName>
</protein>
<proteinExistence type="predicted"/>
<sequence>MTTTLIAPTCARPRPLHSPAQRAVLTIHGMPRHLRLRVEELMAVHLSPPAAPVDDPLDTEDIWDTVWFTRWHNDSVAQTVGCREVLVAPAHELAAFRARLTELAETFRFQVSV</sequence>
<gene>
    <name evidence="1" type="ORF">L8U60_02615</name>
</gene>
<organism evidence="1 2">
    <name type="scientific">Corynebacterium meitnerae</name>
    <dbReference type="NCBI Taxonomy" id="2913498"/>
    <lineage>
        <taxon>Bacteria</taxon>
        <taxon>Bacillati</taxon>
        <taxon>Actinomycetota</taxon>
        <taxon>Actinomycetes</taxon>
        <taxon>Mycobacteriales</taxon>
        <taxon>Corynebacteriaceae</taxon>
        <taxon>Corynebacterium</taxon>
    </lineage>
</organism>
<dbReference type="AlphaFoldDB" id="A0A9X3LTK9"/>
<name>A0A9X3LTK9_9CORY</name>
<dbReference type="Proteomes" id="UP001146468">
    <property type="component" value="Unassembled WGS sequence"/>
</dbReference>
<reference evidence="1" key="1">
    <citation type="submission" date="2022-02" db="EMBL/GenBank/DDBJ databases">
        <title>Corynebacterium sp. from urogenital microbiome.</title>
        <authorList>
            <person name="Cappelli E.A."/>
            <person name="Ribeiro T.G."/>
            <person name="Peixe L."/>
        </authorList>
    </citation>
    <scope>NUCLEOTIDE SEQUENCE</scope>
    <source>
        <strain evidence="1">C8Ua_172</strain>
    </source>
</reference>
<evidence type="ECO:0000313" key="2">
    <source>
        <dbReference type="Proteomes" id="UP001146468"/>
    </source>
</evidence>